<keyword evidence="7 10" id="KW-0472">Membrane</keyword>
<dbReference type="RefSeq" id="WP_211863463.1">
    <property type="nucleotide sequence ID" value="NZ_JAAEDM010000057.1"/>
</dbReference>
<evidence type="ECO:0000256" key="1">
    <source>
        <dbReference type="ARBA" id="ARBA00003543"/>
    </source>
</evidence>
<comment type="similarity">
    <text evidence="3 10 11">Belongs to the ATPase epsilon chain family.</text>
</comment>
<evidence type="ECO:0000256" key="5">
    <source>
        <dbReference type="ARBA" id="ARBA00022781"/>
    </source>
</evidence>
<name>A0A9X9X0X1_9PROT</name>
<dbReference type="Pfam" id="PF02823">
    <property type="entry name" value="ATP-synt_DE_N"/>
    <property type="match status" value="1"/>
</dbReference>
<evidence type="ECO:0000313" key="13">
    <source>
        <dbReference type="EMBL" id="MBR0673050.1"/>
    </source>
</evidence>
<dbReference type="GO" id="GO:0012505">
    <property type="term" value="C:endomembrane system"/>
    <property type="evidence" value="ECO:0007669"/>
    <property type="project" value="UniProtKB-SubCell"/>
</dbReference>
<dbReference type="InterPro" id="IPR020546">
    <property type="entry name" value="ATP_synth_F1_dsu/esu_N"/>
</dbReference>
<evidence type="ECO:0000256" key="7">
    <source>
        <dbReference type="ARBA" id="ARBA00023136"/>
    </source>
</evidence>
<evidence type="ECO:0000256" key="11">
    <source>
        <dbReference type="RuleBase" id="RU003656"/>
    </source>
</evidence>
<keyword evidence="6 10" id="KW-0406">Ion transport</keyword>
<dbReference type="GO" id="GO:0046933">
    <property type="term" value="F:proton-transporting ATP synthase activity, rotational mechanism"/>
    <property type="evidence" value="ECO:0007669"/>
    <property type="project" value="UniProtKB-UniRule"/>
</dbReference>
<dbReference type="Proteomes" id="UP001138751">
    <property type="component" value="Unassembled WGS sequence"/>
</dbReference>
<gene>
    <name evidence="10 13" type="primary">atpC</name>
    <name evidence="13" type="ORF">GXW76_17865</name>
</gene>
<dbReference type="InterPro" id="IPR036771">
    <property type="entry name" value="ATPsynth_dsu/esu_N"/>
</dbReference>
<dbReference type="Gene3D" id="2.60.15.10">
    <property type="entry name" value="F0F1 ATP synthase delta/epsilon subunit, N-terminal"/>
    <property type="match status" value="1"/>
</dbReference>
<proteinExistence type="inferred from homology"/>
<accession>A0A9X9X0X1</accession>
<dbReference type="SUPFAM" id="SSF51344">
    <property type="entry name" value="Epsilon subunit of F1F0-ATP synthase N-terminal domain"/>
    <property type="match status" value="1"/>
</dbReference>
<reference evidence="13" key="1">
    <citation type="submission" date="2020-01" db="EMBL/GenBank/DDBJ databases">
        <authorList>
            <person name="Rat A."/>
        </authorList>
    </citation>
    <scope>NUCLEOTIDE SEQUENCE</scope>
    <source>
        <strain evidence="13">LMG 31231</strain>
    </source>
</reference>
<dbReference type="EMBL" id="JAAEDM010000057">
    <property type="protein sequence ID" value="MBR0673050.1"/>
    <property type="molecule type" value="Genomic_DNA"/>
</dbReference>
<evidence type="ECO:0000256" key="4">
    <source>
        <dbReference type="ARBA" id="ARBA00022448"/>
    </source>
</evidence>
<dbReference type="PANTHER" id="PTHR13822">
    <property type="entry name" value="ATP SYNTHASE DELTA/EPSILON CHAIN"/>
    <property type="match status" value="1"/>
</dbReference>
<comment type="subunit">
    <text evidence="10 11">F-type ATPases have 2 components, CF(1) - the catalytic core - and CF(0) - the membrane proton channel. CF(1) has five subunits: alpha(3), beta(3), gamma(1), delta(1), epsilon(1). CF(0) has three main subunits: a, b and c.</text>
</comment>
<comment type="function">
    <text evidence="1 10">Produces ATP from ADP in the presence of a proton gradient across the membrane.</text>
</comment>
<keyword evidence="14" id="KW-1185">Reference proteome</keyword>
<sequence length="136" mass="14242">MATFQLEFVSPEKLLLSRPVEMAVLPAAEGEMGVLPGHAPMIVALRGGVISVREGGQDTEKLFVAGGFAEVTPTRVTILAEEATPVAQLSKADAERRIADCEKALAEATDATPEKREAAMARLLSARAMLAAAQAA</sequence>
<dbReference type="CDD" id="cd12152">
    <property type="entry name" value="F1-ATPase_delta"/>
    <property type="match status" value="1"/>
</dbReference>
<evidence type="ECO:0000256" key="10">
    <source>
        <dbReference type="HAMAP-Rule" id="MF_00530"/>
    </source>
</evidence>
<comment type="subcellular location">
    <subcellularLocation>
        <location evidence="10">Cell membrane</location>
        <topology evidence="10">Peripheral membrane protein</topology>
    </subcellularLocation>
    <subcellularLocation>
        <location evidence="2">Endomembrane system</location>
        <topology evidence="2">Peripheral membrane protein</topology>
    </subcellularLocation>
</comment>
<reference evidence="13" key="2">
    <citation type="journal article" date="2021" name="Syst. Appl. Microbiol.">
        <title>Roseomonas hellenica sp. nov., isolated from roots of wild-growing Alkanna tinctoria.</title>
        <authorList>
            <person name="Rat A."/>
            <person name="Naranjo H.D."/>
            <person name="Lebbe L."/>
            <person name="Cnockaert M."/>
            <person name="Krigas N."/>
            <person name="Grigoriadou K."/>
            <person name="Maloupa E."/>
            <person name="Willems A."/>
        </authorList>
    </citation>
    <scope>NUCLEOTIDE SEQUENCE</scope>
    <source>
        <strain evidence="13">LMG 31231</strain>
    </source>
</reference>
<evidence type="ECO:0000256" key="8">
    <source>
        <dbReference type="ARBA" id="ARBA00023196"/>
    </source>
</evidence>
<dbReference type="HAMAP" id="MF_00530">
    <property type="entry name" value="ATP_synth_epsil_bac"/>
    <property type="match status" value="1"/>
</dbReference>
<keyword evidence="8 10" id="KW-0139">CF(1)</keyword>
<dbReference type="PANTHER" id="PTHR13822:SF10">
    <property type="entry name" value="ATP SYNTHASE EPSILON CHAIN, CHLOROPLASTIC"/>
    <property type="match status" value="1"/>
</dbReference>
<evidence type="ECO:0000259" key="12">
    <source>
        <dbReference type="Pfam" id="PF02823"/>
    </source>
</evidence>
<evidence type="ECO:0000313" key="14">
    <source>
        <dbReference type="Proteomes" id="UP001138751"/>
    </source>
</evidence>
<keyword evidence="5 10" id="KW-0375">Hydrogen ion transport</keyword>
<evidence type="ECO:0000256" key="9">
    <source>
        <dbReference type="ARBA" id="ARBA00023310"/>
    </source>
</evidence>
<keyword evidence="9 10" id="KW-0066">ATP synthesis</keyword>
<dbReference type="InterPro" id="IPR001469">
    <property type="entry name" value="ATP_synth_F1_dsu/esu"/>
</dbReference>
<keyword evidence="4 10" id="KW-0813">Transport</keyword>
<comment type="caution">
    <text evidence="13">The sequence shown here is derived from an EMBL/GenBank/DDBJ whole genome shotgun (WGS) entry which is preliminary data.</text>
</comment>
<dbReference type="GO" id="GO:0045259">
    <property type="term" value="C:proton-transporting ATP synthase complex"/>
    <property type="evidence" value="ECO:0007669"/>
    <property type="project" value="UniProtKB-KW"/>
</dbReference>
<dbReference type="NCBIfam" id="TIGR01216">
    <property type="entry name" value="ATP_synt_epsi"/>
    <property type="match status" value="1"/>
</dbReference>
<dbReference type="AlphaFoldDB" id="A0A9X9X0X1"/>
<organism evidence="13 14">
    <name type="scientific">Neoroseomonas soli</name>
    <dbReference type="NCBI Taxonomy" id="1081025"/>
    <lineage>
        <taxon>Bacteria</taxon>
        <taxon>Pseudomonadati</taxon>
        <taxon>Pseudomonadota</taxon>
        <taxon>Alphaproteobacteria</taxon>
        <taxon>Acetobacterales</taxon>
        <taxon>Acetobacteraceae</taxon>
        <taxon>Neoroseomonas</taxon>
    </lineage>
</organism>
<keyword evidence="10" id="KW-1003">Cell membrane</keyword>
<dbReference type="GO" id="GO:0005524">
    <property type="term" value="F:ATP binding"/>
    <property type="evidence" value="ECO:0007669"/>
    <property type="project" value="UniProtKB-UniRule"/>
</dbReference>
<evidence type="ECO:0000256" key="6">
    <source>
        <dbReference type="ARBA" id="ARBA00023065"/>
    </source>
</evidence>
<dbReference type="GO" id="GO:0005886">
    <property type="term" value="C:plasma membrane"/>
    <property type="evidence" value="ECO:0007669"/>
    <property type="project" value="UniProtKB-SubCell"/>
</dbReference>
<evidence type="ECO:0000256" key="3">
    <source>
        <dbReference type="ARBA" id="ARBA00005712"/>
    </source>
</evidence>
<protein>
    <recommendedName>
        <fullName evidence="10">ATP synthase epsilon chain</fullName>
    </recommendedName>
    <alternativeName>
        <fullName evidence="10">ATP synthase F1 sector epsilon subunit</fullName>
    </alternativeName>
    <alternativeName>
        <fullName evidence="10">F-ATPase epsilon subunit</fullName>
    </alternativeName>
</protein>
<evidence type="ECO:0000256" key="2">
    <source>
        <dbReference type="ARBA" id="ARBA00004184"/>
    </source>
</evidence>
<feature type="domain" description="ATP synthase F1 complex delta/epsilon subunit N-terminal" evidence="12">
    <location>
        <begin position="4"/>
        <end position="83"/>
    </location>
</feature>